<accession>A0A0B6YYR6</accession>
<feature type="non-terminal residue" evidence="2">
    <location>
        <position position="1"/>
    </location>
</feature>
<proteinExistence type="predicted"/>
<gene>
    <name evidence="2" type="primary">ORF39981</name>
</gene>
<evidence type="ECO:0000313" key="2">
    <source>
        <dbReference type="EMBL" id="CEK60640.1"/>
    </source>
</evidence>
<protein>
    <submittedName>
        <fullName evidence="2">Uncharacterized protein</fullName>
    </submittedName>
</protein>
<evidence type="ECO:0000256" key="1">
    <source>
        <dbReference type="SAM" id="MobiDB-lite"/>
    </source>
</evidence>
<feature type="region of interest" description="Disordered" evidence="1">
    <location>
        <begin position="173"/>
        <end position="199"/>
    </location>
</feature>
<reference evidence="2" key="1">
    <citation type="submission" date="2014-12" db="EMBL/GenBank/DDBJ databases">
        <title>Insight into the proteome of Arion vulgaris.</title>
        <authorList>
            <person name="Aradska J."/>
            <person name="Bulat T."/>
            <person name="Smidak R."/>
            <person name="Sarate P."/>
            <person name="Gangsoo J."/>
            <person name="Sialana F."/>
            <person name="Bilban M."/>
            <person name="Lubec G."/>
        </authorList>
    </citation>
    <scope>NUCLEOTIDE SEQUENCE</scope>
    <source>
        <tissue evidence="2">Skin</tissue>
    </source>
</reference>
<sequence>LFEALCPHDAQNIQILLNKMRLQVIIPNKESNPSAASGQNIDMSTVNKPNILQNDQQVGLQRNKVQCASDAEKIINKYPFDVPIEQHHNLITQEQKLEQINEDGTIQRINFNPQMQQKNLGLAHEPWQIDYKKQVSDIIQAALQKDSVSLQRLTQGASSSVLQGVLRIIKGTVWKPPPSEDKQKSNSQHTLPSSKLEAQLLPIVSTLPKPS</sequence>
<dbReference type="AlphaFoldDB" id="A0A0B6YYR6"/>
<feature type="non-terminal residue" evidence="2">
    <location>
        <position position="211"/>
    </location>
</feature>
<organism evidence="2">
    <name type="scientific">Arion vulgaris</name>
    <dbReference type="NCBI Taxonomy" id="1028688"/>
    <lineage>
        <taxon>Eukaryota</taxon>
        <taxon>Metazoa</taxon>
        <taxon>Spiralia</taxon>
        <taxon>Lophotrochozoa</taxon>
        <taxon>Mollusca</taxon>
        <taxon>Gastropoda</taxon>
        <taxon>Heterobranchia</taxon>
        <taxon>Euthyneura</taxon>
        <taxon>Panpulmonata</taxon>
        <taxon>Eupulmonata</taxon>
        <taxon>Stylommatophora</taxon>
        <taxon>Helicina</taxon>
        <taxon>Arionoidea</taxon>
        <taxon>Arionidae</taxon>
        <taxon>Arion</taxon>
    </lineage>
</organism>
<name>A0A0B6YYR6_9EUPU</name>
<dbReference type="EMBL" id="HACG01013775">
    <property type="protein sequence ID" value="CEK60640.1"/>
    <property type="molecule type" value="Transcribed_RNA"/>
</dbReference>